<dbReference type="CDD" id="cd03020">
    <property type="entry name" value="DsbA_DsbC_DsbG"/>
    <property type="match status" value="1"/>
</dbReference>
<keyword evidence="10" id="KW-0413">Isomerase</keyword>
<evidence type="ECO:0000256" key="4">
    <source>
        <dbReference type="ARBA" id="ARBA00022764"/>
    </source>
</evidence>
<evidence type="ECO:0000313" key="11">
    <source>
        <dbReference type="Proteomes" id="UP000541535"/>
    </source>
</evidence>
<dbReference type="EMBL" id="JACHXD010000009">
    <property type="protein sequence ID" value="MBB3120409.1"/>
    <property type="molecule type" value="Genomic_DNA"/>
</dbReference>
<dbReference type="AlphaFoldDB" id="A0A7W5FV37"/>
<dbReference type="PANTHER" id="PTHR35272">
    <property type="entry name" value="THIOL:DISULFIDE INTERCHANGE PROTEIN DSBC-RELATED"/>
    <property type="match status" value="1"/>
</dbReference>
<comment type="subcellular location">
    <subcellularLocation>
        <location evidence="1 7">Periplasm</location>
    </subcellularLocation>
</comment>
<feature type="signal peptide" evidence="7">
    <location>
        <begin position="1"/>
        <end position="21"/>
    </location>
</feature>
<dbReference type="GO" id="GO:0042597">
    <property type="term" value="C:periplasmic space"/>
    <property type="evidence" value="ECO:0007669"/>
    <property type="project" value="UniProtKB-SubCell"/>
</dbReference>
<feature type="domain" description="Disulphide bond isomerase DsbC/G N-terminal" evidence="8">
    <location>
        <begin position="21"/>
        <end position="89"/>
    </location>
</feature>
<dbReference type="PROSITE" id="PS00194">
    <property type="entry name" value="THIOREDOXIN_1"/>
    <property type="match status" value="1"/>
</dbReference>
<keyword evidence="11" id="KW-1185">Reference proteome</keyword>
<dbReference type="Pfam" id="PF10411">
    <property type="entry name" value="DsbC_N"/>
    <property type="match status" value="1"/>
</dbReference>
<dbReference type="Gene3D" id="3.40.30.10">
    <property type="entry name" value="Glutaredoxin"/>
    <property type="match status" value="1"/>
</dbReference>
<dbReference type="InterPro" id="IPR018950">
    <property type="entry name" value="DiS-bond_isomerase_DsbC/G_N"/>
</dbReference>
<feature type="chain" id="PRO_5031590346" description="Thiol:disulfide interchange protein" evidence="7">
    <location>
        <begin position="22"/>
        <end position="241"/>
    </location>
</feature>
<dbReference type="InterPro" id="IPR033954">
    <property type="entry name" value="DiS-bond_Isoase_DsbC/G"/>
</dbReference>
<dbReference type="InterPro" id="IPR012336">
    <property type="entry name" value="Thioredoxin-like_fold"/>
</dbReference>
<dbReference type="InterPro" id="IPR051470">
    <property type="entry name" value="Thiol:disulfide_interchange"/>
</dbReference>
<keyword evidence="3 7" id="KW-0732">Signal</keyword>
<reference evidence="10 11" key="1">
    <citation type="submission" date="2020-08" db="EMBL/GenBank/DDBJ databases">
        <title>Genomic Encyclopedia of Type Strains, Phase III (KMG-III): the genomes of soil and plant-associated and newly described type strains.</title>
        <authorList>
            <person name="Whitman W."/>
        </authorList>
    </citation>
    <scope>NUCLEOTIDE SEQUENCE [LARGE SCALE GENOMIC DNA]</scope>
    <source>
        <strain evidence="10 11">CECT 8897</strain>
    </source>
</reference>
<feature type="domain" description="Thioredoxin-like fold" evidence="9">
    <location>
        <begin position="112"/>
        <end position="235"/>
    </location>
</feature>
<dbReference type="PANTHER" id="PTHR35272:SF3">
    <property type="entry name" value="THIOL:DISULFIDE INTERCHANGE PROTEIN DSBC"/>
    <property type="match status" value="1"/>
</dbReference>
<evidence type="ECO:0000256" key="3">
    <source>
        <dbReference type="ARBA" id="ARBA00022729"/>
    </source>
</evidence>
<keyword evidence="6 7" id="KW-0676">Redox-active center</keyword>
<name>A0A7W5FV37_9BURK</name>
<dbReference type="Pfam" id="PF13098">
    <property type="entry name" value="Thioredoxin_2"/>
    <property type="match status" value="1"/>
</dbReference>
<dbReference type="Gene3D" id="3.10.450.70">
    <property type="entry name" value="Disulphide bond isomerase, DsbC/G, N-terminal"/>
    <property type="match status" value="1"/>
</dbReference>
<evidence type="ECO:0000256" key="1">
    <source>
        <dbReference type="ARBA" id="ARBA00004418"/>
    </source>
</evidence>
<comment type="similarity">
    <text evidence="2 7">Belongs to the thioredoxin family. DsbC subfamily.</text>
</comment>
<dbReference type="InterPro" id="IPR017937">
    <property type="entry name" value="Thioredoxin_CS"/>
</dbReference>
<comment type="caution">
    <text evidence="10">The sequence shown here is derived from an EMBL/GenBank/DDBJ whole genome shotgun (WGS) entry which is preliminary data.</text>
</comment>
<proteinExistence type="inferred from homology"/>
<dbReference type="Proteomes" id="UP000541535">
    <property type="component" value="Unassembled WGS sequence"/>
</dbReference>
<evidence type="ECO:0000313" key="10">
    <source>
        <dbReference type="EMBL" id="MBB3120409.1"/>
    </source>
</evidence>
<evidence type="ECO:0000256" key="7">
    <source>
        <dbReference type="RuleBase" id="RU364038"/>
    </source>
</evidence>
<keyword evidence="4 7" id="KW-0574">Periplasm</keyword>
<evidence type="ECO:0000256" key="6">
    <source>
        <dbReference type="ARBA" id="ARBA00023284"/>
    </source>
</evidence>
<dbReference type="SUPFAM" id="SSF52833">
    <property type="entry name" value="Thioredoxin-like"/>
    <property type="match status" value="1"/>
</dbReference>
<organism evidence="10 11">
    <name type="scientific">Pseudoduganella violacea</name>
    <dbReference type="NCBI Taxonomy" id="1715466"/>
    <lineage>
        <taxon>Bacteria</taxon>
        <taxon>Pseudomonadati</taxon>
        <taxon>Pseudomonadota</taxon>
        <taxon>Betaproteobacteria</taxon>
        <taxon>Burkholderiales</taxon>
        <taxon>Oxalobacteraceae</taxon>
        <taxon>Telluria group</taxon>
        <taxon>Pseudoduganella</taxon>
    </lineage>
</organism>
<gene>
    <name evidence="10" type="ORF">FHS03_003473</name>
</gene>
<comment type="function">
    <text evidence="7">Required for disulfide bond formation in some periplasmic proteins. Acts by transferring its disulfide bond to other proteins and is reduced in the process.</text>
</comment>
<accession>A0A7W5FV37</accession>
<protein>
    <recommendedName>
        <fullName evidence="7">Thiol:disulfide interchange protein</fullName>
    </recommendedName>
</protein>
<dbReference type="SUPFAM" id="SSF54423">
    <property type="entry name" value="DsbC/DsbG N-terminal domain-like"/>
    <property type="match status" value="1"/>
</dbReference>
<evidence type="ECO:0000259" key="9">
    <source>
        <dbReference type="Pfam" id="PF13098"/>
    </source>
</evidence>
<keyword evidence="5" id="KW-1015">Disulfide bond</keyword>
<evidence type="ECO:0000256" key="2">
    <source>
        <dbReference type="ARBA" id="ARBA00009813"/>
    </source>
</evidence>
<dbReference type="InterPro" id="IPR009094">
    <property type="entry name" value="DiS-bond_isomerase_DsbC/G_N_sf"/>
</dbReference>
<evidence type="ECO:0000259" key="8">
    <source>
        <dbReference type="Pfam" id="PF10411"/>
    </source>
</evidence>
<dbReference type="InterPro" id="IPR036249">
    <property type="entry name" value="Thioredoxin-like_sf"/>
</dbReference>
<evidence type="ECO:0000256" key="5">
    <source>
        <dbReference type="ARBA" id="ARBA00023157"/>
    </source>
</evidence>
<dbReference type="PROSITE" id="PS51257">
    <property type="entry name" value="PROKAR_LIPOPROTEIN"/>
    <property type="match status" value="1"/>
</dbReference>
<sequence>MKKSKFALMLMSALLMACAGAENPTEANIKKLIEPRLGDNVKVDSVKETPYAGLYEIRIGDEIRYTDKTATYLMVGHIFNLKTTEDLTQARIDDINKIKFSDLPLELALKTVKGNGKRVIAVFEDPNCGYCKRFRKQTLNEMDNVTVYTFMYNILSEDSFTKSKNIWCSADRNKAWDDWMVANKAAPAAPSGCVAPNDKVLALGQKLRINGTPAIFFADGSRVPGAIDAKTLESKLSAIKQ</sequence>
<dbReference type="RefSeq" id="WP_183442169.1">
    <property type="nucleotide sequence ID" value="NZ_JACHXD010000009.1"/>
</dbReference>
<dbReference type="GO" id="GO:0016853">
    <property type="term" value="F:isomerase activity"/>
    <property type="evidence" value="ECO:0007669"/>
    <property type="project" value="UniProtKB-KW"/>
</dbReference>